<evidence type="ECO:0000259" key="2">
    <source>
        <dbReference type="PROSITE" id="PS51272"/>
    </source>
</evidence>
<feature type="domain" description="SLH" evidence="2">
    <location>
        <begin position="101"/>
        <end position="159"/>
    </location>
</feature>
<dbReference type="PANTHER" id="PTHR43308:SF5">
    <property type="entry name" value="S-LAYER PROTEIN _ PEPTIDOGLYCAN ENDO-BETA-N-ACETYLGLUCOSAMINIDASE"/>
    <property type="match status" value="1"/>
</dbReference>
<accession>A0A4V1LGS1</accession>
<feature type="domain" description="SLH" evidence="2">
    <location>
        <begin position="41"/>
        <end position="100"/>
    </location>
</feature>
<reference evidence="3 4" key="1">
    <citation type="journal article" date="2019" name="Int. J. Syst. Evol. Microbiol.">
        <title>Anaerobacillus alkaliphilus sp. nov., a novel alkaliphilic and moderately halophilic bacterium.</title>
        <authorList>
            <person name="Borsodi A.K."/>
            <person name="Aszalos J.M."/>
            <person name="Bihari P."/>
            <person name="Nagy I."/>
            <person name="Schumann P."/>
            <person name="Sproer C."/>
            <person name="Kovacs A.L."/>
            <person name="Boka K."/>
            <person name="Dobosy P."/>
            <person name="Ovari M."/>
            <person name="Szili-Kovacs T."/>
            <person name="Toth E."/>
        </authorList>
    </citation>
    <scope>NUCLEOTIDE SEQUENCE [LARGE SCALE GENOMIC DNA]</scope>
    <source>
        <strain evidence="3 4">B16-10</strain>
    </source>
</reference>
<feature type="domain" description="SLH" evidence="2">
    <location>
        <begin position="160"/>
        <end position="218"/>
    </location>
</feature>
<dbReference type="OrthoDB" id="2696682at2"/>
<evidence type="ECO:0000313" key="3">
    <source>
        <dbReference type="EMBL" id="RXJ02949.1"/>
    </source>
</evidence>
<dbReference type="Proteomes" id="UP000290649">
    <property type="component" value="Unassembled WGS sequence"/>
</dbReference>
<dbReference type="PROSITE" id="PS51272">
    <property type="entry name" value="SLH"/>
    <property type="match status" value="3"/>
</dbReference>
<proteinExistence type="predicted"/>
<organism evidence="3 4">
    <name type="scientific">Anaerobacillus alkaliphilus</name>
    <dbReference type="NCBI Taxonomy" id="1548597"/>
    <lineage>
        <taxon>Bacteria</taxon>
        <taxon>Bacillati</taxon>
        <taxon>Bacillota</taxon>
        <taxon>Bacilli</taxon>
        <taxon>Bacillales</taxon>
        <taxon>Bacillaceae</taxon>
        <taxon>Anaerobacillus</taxon>
    </lineage>
</organism>
<protein>
    <submittedName>
        <fullName evidence="3">S-layer homology domain-containing protein</fullName>
    </submittedName>
</protein>
<comment type="caution">
    <text evidence="3">The sequence shown here is derived from an EMBL/GenBank/DDBJ whole genome shotgun (WGS) entry which is preliminary data.</text>
</comment>
<dbReference type="EMBL" id="QOUX01000020">
    <property type="protein sequence ID" value="RXJ02949.1"/>
    <property type="molecule type" value="Genomic_DNA"/>
</dbReference>
<dbReference type="PANTHER" id="PTHR43308">
    <property type="entry name" value="OUTER MEMBRANE PROTEIN ALPHA-RELATED"/>
    <property type="match status" value="1"/>
</dbReference>
<sequence length="218" mass="24455">MSTALAAVPSFAEELEEDELVAEEEMIFEEEEEEEEEEIIIVPTFSDVGVDYFAFGAIEYLAGLGLLEGSNGKFNPKAPIKRSEIAKIIALDKGYKAPPSYVIKARDITTKHWAYDYMAALEREKVLVGSDGLIRPNDNITRAELAVLLNRAYNYAQPPRFYSFTDVRHSHWAYHSINKLATNGITAQGGSAFNPNAQVTRAEFALFLARTLDDRFKH</sequence>
<evidence type="ECO:0000256" key="1">
    <source>
        <dbReference type="ARBA" id="ARBA00022729"/>
    </source>
</evidence>
<dbReference type="InterPro" id="IPR051465">
    <property type="entry name" value="Cell_Envelope_Struct_Comp"/>
</dbReference>
<gene>
    <name evidence="3" type="ORF">DS745_05030</name>
</gene>
<name>A0A4V1LGS1_9BACI</name>
<evidence type="ECO:0000313" key="4">
    <source>
        <dbReference type="Proteomes" id="UP000290649"/>
    </source>
</evidence>
<keyword evidence="4" id="KW-1185">Reference proteome</keyword>
<dbReference type="InterPro" id="IPR001119">
    <property type="entry name" value="SLH_dom"/>
</dbReference>
<dbReference type="Pfam" id="PF00395">
    <property type="entry name" value="SLH"/>
    <property type="match status" value="3"/>
</dbReference>
<dbReference type="AlphaFoldDB" id="A0A4V1LGS1"/>
<keyword evidence="1" id="KW-0732">Signal</keyword>